<evidence type="ECO:0000313" key="3">
    <source>
        <dbReference type="Proteomes" id="UP000000247"/>
    </source>
</evidence>
<dbReference type="EMBL" id="AP009247">
    <property type="protein sequence ID" value="BAF61780.1"/>
    <property type="molecule type" value="Genomic_DNA"/>
</dbReference>
<dbReference type="KEGG" id="vok:COSY_0668"/>
<evidence type="ECO:0000313" key="2">
    <source>
        <dbReference type="EMBL" id="BAF61780.1"/>
    </source>
</evidence>
<sequence length="137" mass="15597">MLVDSIVVLINQLDDILVIMGIISGVIFIISLLLIPYLLGLMPSNYFLKNSEKKLKIRRPFNLIKLILKTLTGFILLIVGIIMLVTPGQGLISILLGLFLMEFPGKRQLELKLINHNLTFKTLNWLRSKANKPLFKR</sequence>
<evidence type="ECO:0008006" key="4">
    <source>
        <dbReference type="Google" id="ProtNLM"/>
    </source>
</evidence>
<dbReference type="HOGENOM" id="CLU_137192_0_0_6"/>
<gene>
    <name evidence="2" type="ordered locus">COSY_0668</name>
</gene>
<dbReference type="eggNOG" id="ENOG5032ZM7">
    <property type="taxonomic scope" value="Bacteria"/>
</dbReference>
<feature type="transmembrane region" description="Helical" evidence="1">
    <location>
        <begin position="63"/>
        <end position="82"/>
    </location>
</feature>
<proteinExistence type="predicted"/>
<dbReference type="Proteomes" id="UP000000247">
    <property type="component" value="Chromosome"/>
</dbReference>
<dbReference type="RefSeq" id="WP_011930050.1">
    <property type="nucleotide sequence ID" value="NC_009465.1"/>
</dbReference>
<dbReference type="STRING" id="412965.COSY_0668"/>
<keyword evidence="3" id="KW-1185">Reference proteome</keyword>
<dbReference type="InterPro" id="IPR019099">
    <property type="entry name" value="Uncharacterised_PGPGW_TM"/>
</dbReference>
<dbReference type="AlphaFoldDB" id="A5CW90"/>
<feature type="transmembrane region" description="Helical" evidence="1">
    <location>
        <begin position="16"/>
        <end position="42"/>
    </location>
</feature>
<keyword evidence="1" id="KW-1133">Transmembrane helix</keyword>
<protein>
    <recommendedName>
        <fullName evidence="4">Transmembrane protein (PGPGW)</fullName>
    </recommendedName>
</protein>
<keyword evidence="1" id="KW-0812">Transmembrane</keyword>
<organism evidence="2 3">
    <name type="scientific">Vesicomyosocius okutanii subsp. Calyptogena okutanii (strain HA)</name>
    <dbReference type="NCBI Taxonomy" id="412965"/>
    <lineage>
        <taxon>Bacteria</taxon>
        <taxon>Pseudomonadati</taxon>
        <taxon>Pseudomonadota</taxon>
        <taxon>Gammaproteobacteria</taxon>
        <taxon>Candidatus Pseudothioglobaceae</taxon>
        <taxon>Candidatus Vesicomyidisocius</taxon>
    </lineage>
</organism>
<accession>A5CW90</accession>
<dbReference type="Pfam" id="PF09656">
    <property type="entry name" value="PGPGW"/>
    <property type="match status" value="1"/>
</dbReference>
<dbReference type="OrthoDB" id="9800130at2"/>
<reference evidence="3" key="1">
    <citation type="journal article" date="2007" name="Curr. Biol.">
        <title>Reduced genome of the thioautotrophic intracellular symbiont in a deep-sea clam, Calyptogena okutanii.</title>
        <authorList>
            <person name="Kuwahara H."/>
            <person name="Yoshida T."/>
            <person name="Takaki Y."/>
            <person name="Shimamura S."/>
            <person name="Nishi S."/>
            <person name="Harada M."/>
            <person name="Matsuyama K."/>
            <person name="Takishita K."/>
            <person name="Kawato M."/>
            <person name="Uematsu K."/>
            <person name="Fujiwara Y."/>
            <person name="Sato T."/>
            <person name="Kato C."/>
            <person name="Kitagawa M."/>
            <person name="Kato I."/>
            <person name="Maruyama T."/>
        </authorList>
    </citation>
    <scope>NUCLEOTIDE SEQUENCE [LARGE SCALE GENOMIC DNA]</scope>
    <source>
        <strain evidence="3">HA</strain>
    </source>
</reference>
<name>A5CW90_VESOH</name>
<evidence type="ECO:0000256" key="1">
    <source>
        <dbReference type="SAM" id="Phobius"/>
    </source>
</evidence>
<keyword evidence="1" id="KW-0472">Membrane</keyword>